<comment type="caution">
    <text evidence="2">The sequence shown here is derived from an EMBL/GenBank/DDBJ whole genome shotgun (WGS) entry which is preliminary data.</text>
</comment>
<dbReference type="Gene3D" id="3.40.50.1440">
    <property type="entry name" value="Tubulin/FtsZ, GTPase domain"/>
    <property type="match status" value="1"/>
</dbReference>
<evidence type="ECO:0000313" key="2">
    <source>
        <dbReference type="EMBL" id="MCM2374568.1"/>
    </source>
</evidence>
<evidence type="ECO:0000313" key="3">
    <source>
        <dbReference type="Proteomes" id="UP001202961"/>
    </source>
</evidence>
<proteinExistence type="predicted"/>
<dbReference type="RefSeq" id="WP_250932466.1">
    <property type="nucleotide sequence ID" value="NZ_JAMQBK010000090.1"/>
</dbReference>
<feature type="region of interest" description="Disordered" evidence="1">
    <location>
        <begin position="1"/>
        <end position="27"/>
    </location>
</feature>
<name>A0ABT0UCF2_9BACT</name>
<evidence type="ECO:0000256" key="1">
    <source>
        <dbReference type="SAM" id="MobiDB-lite"/>
    </source>
</evidence>
<dbReference type="Pfam" id="PF13809">
    <property type="entry name" value="Tubulin_2"/>
    <property type="match status" value="1"/>
</dbReference>
<sequence length="1062" mass="116963">MIRPNPEHSNGKTRRARRNDRVDSPKSRISERRLSFITDLEDAITPSPGSVDEAIDTLIRLISPKLCIGIGGEGCKINSLTKKKTESLDFPGFVDFLNFDTDPASKRGDANGVAFADDEFVEMSTERNRLAAEDINAHPHLAKRMGLDNPEQATRQLLVANQGTTQAGQDRQNGSLTFAANREVVRSAVRSKIAKLQGVHSRLEREMDHRNGGRVQVQNRLTIFLIGSITGGTGSPNHVELSSMIREETREMGVNLVAILPSVSCFDELIPGSEQASRMYCNGAMTIREIEAAQNGALHDKGVTFGLTKETATPIPPGLFSQIYLPTRHLSDGRSMESGKDVREAASMFLMSMTATEIGDEAMTDDDNLATMQALMKPDPVTKRHRHVSTFASAAIALPIDELVDSMSTTWLTEFVRKCVTDSSDGVNWEQAADAWLTNPLPGKPISLRPHELSEKLKSLTLPSERELTRSLFVKTNGSQHQHFRNARFCSQAEAAKTAFAQKVLPGVASRLADTSAKLIDDMKSSLLACVRKEVAQSSWADAELLIVAIADRLSAGASALDDEARLEHERSVASLEVTKQHIGRLSQRLRGWGCDKKRQRAVADQLMTSFSAAVRAKAKTSAADVLRQLLYAANRERTTAERVIASATHRIESTVARSQVSRGARSVTTNSSAEINVMTDRTMQRLFSLHRPIHGEIMKRLVPALGKSIASATRRLVSKDKAFDAVQAAAKEWFRTKLSKLSVVDVLAAQLRDLEERPVAQAKLRHLLGVIQPMWQAEPGRLGLQFPDATIIGIPRGSDDDEGHQRSIVAKALKAVTESHVGTDARYNGTVTQTTVSDRHRIIATRRVHGASWHWIRDVRKCMTELTRWEAEGGNWLSVFSRETMASMPSIMPSDKTDTGKLAFALGLCFGAIAQRGGHYYRNLDVVDREKEMLRCRLASHWDGLAFSGGKRIELDGVLSTIVDSGRLSFDEQNIARAEDKIAQGMDGALEAICKDREFAERVLTLFGDLCAAAGNVKVSAELDDYLAALSKRNHSSGENYLLIREMIELLGQEVARLRQT</sequence>
<dbReference type="InterPro" id="IPR036525">
    <property type="entry name" value="Tubulin/FtsZ_GTPase_sf"/>
</dbReference>
<gene>
    <name evidence="2" type="ORF">NB063_28440</name>
</gene>
<organism evidence="2 3">
    <name type="scientific">Aporhodopirellula aestuarii</name>
    <dbReference type="NCBI Taxonomy" id="2950107"/>
    <lineage>
        <taxon>Bacteria</taxon>
        <taxon>Pseudomonadati</taxon>
        <taxon>Planctomycetota</taxon>
        <taxon>Planctomycetia</taxon>
        <taxon>Pirellulales</taxon>
        <taxon>Pirellulaceae</taxon>
        <taxon>Aporhodopirellula</taxon>
    </lineage>
</organism>
<protein>
    <submittedName>
        <fullName evidence="2">Tubulin-like doman-containing protein</fullName>
    </submittedName>
</protein>
<keyword evidence="3" id="KW-1185">Reference proteome</keyword>
<dbReference type="Proteomes" id="UP001202961">
    <property type="component" value="Unassembled WGS sequence"/>
</dbReference>
<accession>A0ABT0UCF2</accession>
<dbReference type="EMBL" id="JAMQBK010000090">
    <property type="protein sequence ID" value="MCM2374568.1"/>
    <property type="molecule type" value="Genomic_DNA"/>
</dbReference>
<feature type="compositionally biased region" description="Basic and acidic residues" evidence="1">
    <location>
        <begin position="1"/>
        <end position="10"/>
    </location>
</feature>
<reference evidence="2 3" key="1">
    <citation type="journal article" date="2022" name="Syst. Appl. Microbiol.">
        <title>Rhodopirellula aestuarii sp. nov., a novel member of the genus Rhodopirellula isolated from brackish sediments collected in the Tagus River estuary, Portugal.</title>
        <authorList>
            <person name="Vitorino I.R."/>
            <person name="Klimek D."/>
            <person name="Calusinska M."/>
            <person name="Lobo-da-Cunha A."/>
            <person name="Vasconcelos V."/>
            <person name="Lage O.M."/>
        </authorList>
    </citation>
    <scope>NUCLEOTIDE SEQUENCE [LARGE SCALE GENOMIC DNA]</scope>
    <source>
        <strain evidence="2 3">ICT_H3.1</strain>
    </source>
</reference>
<dbReference type="InterPro" id="IPR025904">
    <property type="entry name" value="Tubulin-like"/>
</dbReference>